<dbReference type="AlphaFoldDB" id="A0A327NS67"/>
<name>A0A327NS67_9BACT</name>
<gene>
    <name evidence="1" type="ORF">HMF3257_31645</name>
</gene>
<protein>
    <submittedName>
        <fullName evidence="1">Uncharacterized protein</fullName>
    </submittedName>
</protein>
<reference evidence="1 2" key="1">
    <citation type="submission" date="2018-06" db="EMBL/GenBank/DDBJ databases">
        <title>Spirosoma sp. HMF3257 Genome sequencing and assembly.</title>
        <authorList>
            <person name="Kang H."/>
            <person name="Cha I."/>
            <person name="Kim H."/>
            <person name="Kang J."/>
            <person name="Joh K."/>
        </authorList>
    </citation>
    <scope>NUCLEOTIDE SEQUENCE [LARGE SCALE GENOMIC DNA]</scope>
    <source>
        <strain evidence="1 2">HMF3257</strain>
    </source>
</reference>
<evidence type="ECO:0000313" key="1">
    <source>
        <dbReference type="EMBL" id="RAI77575.1"/>
    </source>
</evidence>
<dbReference type="EMBL" id="QLII01000001">
    <property type="protein sequence ID" value="RAI77575.1"/>
    <property type="molecule type" value="Genomic_DNA"/>
</dbReference>
<dbReference type="Proteomes" id="UP000249016">
    <property type="component" value="Unassembled WGS sequence"/>
</dbReference>
<accession>A0A327NS67</accession>
<proteinExistence type="predicted"/>
<keyword evidence="2" id="KW-1185">Reference proteome</keyword>
<evidence type="ECO:0000313" key="2">
    <source>
        <dbReference type="Proteomes" id="UP000249016"/>
    </source>
</evidence>
<comment type="caution">
    <text evidence="1">The sequence shown here is derived from an EMBL/GenBank/DDBJ whole genome shotgun (WGS) entry which is preliminary data.</text>
</comment>
<organism evidence="1 2">
    <name type="scientific">Spirosoma telluris</name>
    <dbReference type="NCBI Taxonomy" id="2183553"/>
    <lineage>
        <taxon>Bacteria</taxon>
        <taxon>Pseudomonadati</taxon>
        <taxon>Bacteroidota</taxon>
        <taxon>Cytophagia</taxon>
        <taxon>Cytophagales</taxon>
        <taxon>Cytophagaceae</taxon>
        <taxon>Spirosoma</taxon>
    </lineage>
</organism>
<sequence length="178" mass="20465">MFKAAIYFLLSWIGLESIQAQSQLERLLKHKDFKPVLAEHLKEVNALSKAGTTNVSVLLFKPSTDTLTVYLTVMSYLIEVKENLPASFTTVNGQPFLIYDGSELLIDDKQRWFDVVKMFVGKRLCDNLNYRELLKQPGPKELRVPCNYIYDATVEKLIFKEGKLISHKIVGDIPYYLE</sequence>